<dbReference type="PROSITE" id="PS51883">
    <property type="entry name" value="OBG"/>
    <property type="match status" value="1"/>
</dbReference>
<dbReference type="InterPro" id="IPR027417">
    <property type="entry name" value="P-loop_NTPase"/>
</dbReference>
<keyword evidence="4" id="KW-0547">Nucleotide-binding</keyword>
<organism evidence="9 10">
    <name type="scientific">Diploscapter pachys</name>
    <dbReference type="NCBI Taxonomy" id="2018661"/>
    <lineage>
        <taxon>Eukaryota</taxon>
        <taxon>Metazoa</taxon>
        <taxon>Ecdysozoa</taxon>
        <taxon>Nematoda</taxon>
        <taxon>Chromadorea</taxon>
        <taxon>Rhabditida</taxon>
        <taxon>Rhabditina</taxon>
        <taxon>Rhabditomorpha</taxon>
        <taxon>Rhabditoidea</taxon>
        <taxon>Rhabditidae</taxon>
        <taxon>Diploscapter</taxon>
    </lineage>
</organism>
<dbReference type="InterPro" id="IPR045086">
    <property type="entry name" value="OBG_GTPase"/>
</dbReference>
<evidence type="ECO:0000256" key="6">
    <source>
        <dbReference type="ARBA" id="ARBA00023242"/>
    </source>
</evidence>
<keyword evidence="3" id="KW-0690">Ribosome biogenesis</keyword>
<dbReference type="Pfam" id="PF01018">
    <property type="entry name" value="GTP1_OBG"/>
    <property type="match status" value="1"/>
</dbReference>
<comment type="similarity">
    <text evidence="2">Belongs to the TRAFAC class OBG-HflX-like GTPase superfamily. OBG GTPase family.</text>
</comment>
<evidence type="ECO:0000313" key="10">
    <source>
        <dbReference type="Proteomes" id="UP000218231"/>
    </source>
</evidence>
<dbReference type="SUPFAM" id="SSF52540">
    <property type="entry name" value="P-loop containing nucleoside triphosphate hydrolases"/>
    <property type="match status" value="1"/>
</dbReference>
<dbReference type="GO" id="GO:0005739">
    <property type="term" value="C:mitochondrion"/>
    <property type="evidence" value="ECO:0007669"/>
    <property type="project" value="TreeGrafter"/>
</dbReference>
<dbReference type="STRING" id="2018661.A0A2A2KQI2"/>
<dbReference type="GO" id="GO:0000287">
    <property type="term" value="F:magnesium ion binding"/>
    <property type="evidence" value="ECO:0007669"/>
    <property type="project" value="InterPro"/>
</dbReference>
<feature type="domain" description="OBG-type G" evidence="7">
    <location>
        <begin position="163"/>
        <end position="365"/>
    </location>
</feature>
<evidence type="ECO:0000256" key="1">
    <source>
        <dbReference type="ARBA" id="ARBA00004604"/>
    </source>
</evidence>
<name>A0A2A2KQI2_9BILA</name>
<dbReference type="InterPro" id="IPR006169">
    <property type="entry name" value="GTP1_OBG_dom"/>
</dbReference>
<evidence type="ECO:0000256" key="4">
    <source>
        <dbReference type="ARBA" id="ARBA00022741"/>
    </source>
</evidence>
<dbReference type="InterPro" id="IPR006073">
    <property type="entry name" value="GTP-bd"/>
</dbReference>
<accession>A0A2A2KQI2</accession>
<dbReference type="EMBL" id="LIAE01007929">
    <property type="protein sequence ID" value="PAV76204.1"/>
    <property type="molecule type" value="Genomic_DNA"/>
</dbReference>
<dbReference type="SUPFAM" id="SSF82051">
    <property type="entry name" value="Obg GTP-binding protein N-terminal domain"/>
    <property type="match status" value="1"/>
</dbReference>
<dbReference type="PANTHER" id="PTHR11702">
    <property type="entry name" value="DEVELOPMENTALLY REGULATED GTP-BINDING PROTEIN-RELATED"/>
    <property type="match status" value="1"/>
</dbReference>
<protein>
    <recommendedName>
        <fullName evidence="11">OBG-type G domain-containing protein</fullName>
    </recommendedName>
</protein>
<reference evidence="9 10" key="1">
    <citation type="journal article" date="2017" name="Curr. Biol.">
        <title>Genome architecture and evolution of a unichromosomal asexual nematode.</title>
        <authorList>
            <person name="Fradin H."/>
            <person name="Zegar C."/>
            <person name="Gutwein M."/>
            <person name="Lucas J."/>
            <person name="Kovtun M."/>
            <person name="Corcoran D."/>
            <person name="Baugh L.R."/>
            <person name="Kiontke K."/>
            <person name="Gunsalus K."/>
            <person name="Fitch D.H."/>
            <person name="Piano F."/>
        </authorList>
    </citation>
    <scope>NUCLEOTIDE SEQUENCE [LARGE SCALE GENOMIC DNA]</scope>
    <source>
        <strain evidence="9">PF1309</strain>
    </source>
</reference>
<dbReference type="InterPro" id="IPR036726">
    <property type="entry name" value="GTP1_OBG_dom_sf"/>
</dbReference>
<dbReference type="GO" id="GO:0042254">
    <property type="term" value="P:ribosome biogenesis"/>
    <property type="evidence" value="ECO:0007669"/>
    <property type="project" value="UniProtKB-UniRule"/>
</dbReference>
<dbReference type="InterPro" id="IPR031167">
    <property type="entry name" value="G_OBG"/>
</dbReference>
<comment type="subcellular location">
    <subcellularLocation>
        <location evidence="1">Nucleus</location>
        <location evidence="1">Nucleolus</location>
    </subcellularLocation>
</comment>
<evidence type="ECO:0008006" key="11">
    <source>
        <dbReference type="Google" id="ProtNLM"/>
    </source>
</evidence>
<sequence length="388" mass="43252">MRLSWCLKCATKRVQKLIGNDERNIVKLDRISLHVKAGGGGNGLLRYDGVGGSGGNIYFTCVPDMPFQQIKKNLNGRFRIAAEYGTSSQKLKLVGQNGKHAVLNIPLGIDVVHKESGDVLHKCNKMYQRYLIAKGGAGGNYKNNYKGESGEELNILLHLKLRPNIGLVGLPNAGKSTILQAFIPKKSVKIAAYPFTTLKPQLGFWKADDDDKTSAEPFVLSLADLPGLIDGAADNRGRGHEFMKHLEYADILLIVVDCTGFQMGDPFENPWRSPLECVGILNAELENYLKRLVKKPCVVVLNKTDLVEKQEVEDLKAKLSTKGWHKYLPEALQPKIPIQFDAVTTSSAKFGKIDKLKEELIRVYKSVHFDTGECIDFENYESKEKRHI</sequence>
<evidence type="ECO:0000313" key="9">
    <source>
        <dbReference type="EMBL" id="PAV76204.1"/>
    </source>
</evidence>
<dbReference type="GO" id="GO:0005730">
    <property type="term" value="C:nucleolus"/>
    <property type="evidence" value="ECO:0007669"/>
    <property type="project" value="UniProtKB-SubCell"/>
</dbReference>
<keyword evidence="10" id="KW-1185">Reference proteome</keyword>
<feature type="domain" description="Obg" evidence="8">
    <location>
        <begin position="25"/>
        <end position="162"/>
    </location>
</feature>
<proteinExistence type="inferred from homology"/>
<keyword evidence="6" id="KW-0539">Nucleus</keyword>
<comment type="caution">
    <text evidence="9">The sequence shown here is derived from an EMBL/GenBank/DDBJ whole genome shotgun (WGS) entry which is preliminary data.</text>
</comment>
<dbReference type="OrthoDB" id="10255148at2759"/>
<dbReference type="PANTHER" id="PTHR11702:SF43">
    <property type="entry name" value="GTP-BINDING PROTEIN 10"/>
    <property type="match status" value="1"/>
</dbReference>
<dbReference type="Pfam" id="PF01926">
    <property type="entry name" value="MMR_HSR1"/>
    <property type="match status" value="1"/>
</dbReference>
<dbReference type="Proteomes" id="UP000218231">
    <property type="component" value="Unassembled WGS sequence"/>
</dbReference>
<evidence type="ECO:0000259" key="8">
    <source>
        <dbReference type="PROSITE" id="PS51883"/>
    </source>
</evidence>
<dbReference type="GO" id="GO:0005525">
    <property type="term" value="F:GTP binding"/>
    <property type="evidence" value="ECO:0007669"/>
    <property type="project" value="UniProtKB-KW"/>
</dbReference>
<dbReference type="PROSITE" id="PS51710">
    <property type="entry name" value="G_OBG"/>
    <property type="match status" value="1"/>
</dbReference>
<evidence type="ECO:0000259" key="7">
    <source>
        <dbReference type="PROSITE" id="PS51710"/>
    </source>
</evidence>
<gene>
    <name evidence="9" type="ORF">WR25_21344</name>
</gene>
<dbReference type="GO" id="GO:0003924">
    <property type="term" value="F:GTPase activity"/>
    <property type="evidence" value="ECO:0007669"/>
    <property type="project" value="InterPro"/>
</dbReference>
<evidence type="ECO:0000256" key="2">
    <source>
        <dbReference type="ARBA" id="ARBA00007699"/>
    </source>
</evidence>
<evidence type="ECO:0000256" key="5">
    <source>
        <dbReference type="ARBA" id="ARBA00023134"/>
    </source>
</evidence>
<dbReference type="PRINTS" id="PR00326">
    <property type="entry name" value="GTP1OBG"/>
</dbReference>
<evidence type="ECO:0000256" key="3">
    <source>
        <dbReference type="ARBA" id="ARBA00022517"/>
    </source>
</evidence>
<keyword evidence="5" id="KW-0342">GTP-binding</keyword>
<dbReference type="InterPro" id="IPR014100">
    <property type="entry name" value="GTP-bd_Obg/CgtA"/>
</dbReference>
<dbReference type="Gene3D" id="3.40.50.300">
    <property type="entry name" value="P-loop containing nucleotide triphosphate hydrolases"/>
    <property type="match status" value="1"/>
</dbReference>
<dbReference type="Gene3D" id="2.70.210.12">
    <property type="entry name" value="GTP1/OBG domain"/>
    <property type="match status" value="1"/>
</dbReference>
<dbReference type="AlphaFoldDB" id="A0A2A2KQI2"/>
<dbReference type="PIRSF" id="PIRSF002401">
    <property type="entry name" value="GTP_bd_Obg/CgtA"/>
    <property type="match status" value="1"/>
</dbReference>